<accession>E0TCQ7</accession>
<dbReference type="KEGG" id="pbr:PB2503_02847"/>
<proteinExistence type="predicted"/>
<sequence length="271" mass="31187">MFISDRLVFIELHKTGCTHIRKVLSEVIEGVISGKHNQATPDLFTEGRLFVGSIRNPWDWYVSLWGFGCDGNGGLRQRVAMPSSGIRGLKWRTAPASSLIRVLKRPKNERAWQSVYRNSDDPGAFRDWLHMMHDQAYIGDIGEGYSDCALRHVAGLLTYRYLKLFSTRGGEEERLNDLSTKPQIDEWDAAQTFVEAFIRMESLEADMFRILDDHAFDFTEEHQSRIRSLPKTNASSRQRKLSHYYDPDTVALVAEREQLIINKFSYTPPDL</sequence>
<protein>
    <recommendedName>
        <fullName evidence="3">Sulfotransferase family protein</fullName>
    </recommendedName>
</protein>
<dbReference type="EMBL" id="CP002156">
    <property type="protein sequence ID" value="ADM08646.1"/>
    <property type="molecule type" value="Genomic_DNA"/>
</dbReference>
<evidence type="ECO:0008006" key="3">
    <source>
        <dbReference type="Google" id="ProtNLM"/>
    </source>
</evidence>
<dbReference type="HOGENOM" id="CLU_1109989_0_0_5"/>
<dbReference type="OrthoDB" id="1408331at2"/>
<organism evidence="1 2">
    <name type="scientific">Parvularcula bermudensis (strain ATCC BAA-594 / HTCC2503 / KCTC 12087)</name>
    <dbReference type="NCBI Taxonomy" id="314260"/>
    <lineage>
        <taxon>Bacteria</taxon>
        <taxon>Pseudomonadati</taxon>
        <taxon>Pseudomonadota</taxon>
        <taxon>Alphaproteobacteria</taxon>
        <taxon>Parvularculales</taxon>
        <taxon>Parvularculaceae</taxon>
        <taxon>Parvularcula</taxon>
    </lineage>
</organism>
<reference evidence="1 2" key="2">
    <citation type="journal article" date="2011" name="J. Bacteriol.">
        <title>Complete genome sequence of strain HTCC2503T of Parvularcula bermudensis, the type species of the order "Parvularculales" in the class Alphaproteobacteria.</title>
        <authorList>
            <person name="Oh H.M."/>
            <person name="Kang I."/>
            <person name="Vergin K.L."/>
            <person name="Kang D."/>
            <person name="Rhee K.H."/>
            <person name="Giovannoni S.J."/>
            <person name="Cho J.C."/>
        </authorList>
    </citation>
    <scope>NUCLEOTIDE SEQUENCE [LARGE SCALE GENOMIC DNA]</scope>
    <source>
        <strain evidence="2">ATCC BAA-594 / HTCC2503 / KCTC 12087</strain>
    </source>
</reference>
<reference evidence="2" key="1">
    <citation type="submission" date="2010-08" db="EMBL/GenBank/DDBJ databases">
        <title>Genome sequence of Parvularcula bermudensis HTCC2503.</title>
        <authorList>
            <person name="Kang D.-M."/>
            <person name="Oh H.-M."/>
            <person name="Cho J.-C."/>
        </authorList>
    </citation>
    <scope>NUCLEOTIDE SEQUENCE [LARGE SCALE GENOMIC DNA]</scope>
    <source>
        <strain evidence="2">ATCC BAA-594 / HTCC2503 / KCTC 12087</strain>
    </source>
</reference>
<keyword evidence="2" id="KW-1185">Reference proteome</keyword>
<dbReference type="STRING" id="314260.PB2503_02847"/>
<evidence type="ECO:0000313" key="1">
    <source>
        <dbReference type="EMBL" id="ADM08646.1"/>
    </source>
</evidence>
<dbReference type="Proteomes" id="UP000001302">
    <property type="component" value="Chromosome"/>
</dbReference>
<name>E0TCQ7_PARBH</name>
<evidence type="ECO:0000313" key="2">
    <source>
        <dbReference type="Proteomes" id="UP000001302"/>
    </source>
</evidence>
<dbReference type="eggNOG" id="ENOG5031FHN">
    <property type="taxonomic scope" value="Bacteria"/>
</dbReference>
<dbReference type="RefSeq" id="WP_013299620.1">
    <property type="nucleotide sequence ID" value="NC_014414.1"/>
</dbReference>
<gene>
    <name evidence="1" type="ordered locus">PB2503_02847</name>
</gene>
<dbReference type="AlphaFoldDB" id="E0TCQ7"/>